<feature type="signal peptide" evidence="1">
    <location>
        <begin position="1"/>
        <end position="24"/>
    </location>
</feature>
<dbReference type="PROSITE" id="PS50983">
    <property type="entry name" value="FE_B12_PBP"/>
    <property type="match status" value="1"/>
</dbReference>
<evidence type="ECO:0000313" key="4">
    <source>
        <dbReference type="Proteomes" id="UP000242501"/>
    </source>
</evidence>
<organism evidence="3 4">
    <name type="scientific">Acinetobacter boissieri</name>
    <dbReference type="NCBI Taxonomy" id="1219383"/>
    <lineage>
        <taxon>Bacteria</taxon>
        <taxon>Pseudomonadati</taxon>
        <taxon>Pseudomonadota</taxon>
        <taxon>Gammaproteobacteria</taxon>
        <taxon>Moraxellales</taxon>
        <taxon>Moraxellaceae</taxon>
        <taxon>Acinetobacter</taxon>
    </lineage>
</organism>
<evidence type="ECO:0000259" key="2">
    <source>
        <dbReference type="PROSITE" id="PS50983"/>
    </source>
</evidence>
<dbReference type="PANTHER" id="PTHR30535">
    <property type="entry name" value="VITAMIN B12-BINDING PROTEIN"/>
    <property type="match status" value="1"/>
</dbReference>
<dbReference type="PROSITE" id="PS51257">
    <property type="entry name" value="PROKAR_LIPOPROTEIN"/>
    <property type="match status" value="1"/>
</dbReference>
<dbReference type="Gene3D" id="3.40.50.1980">
    <property type="entry name" value="Nitrogenase molybdenum iron protein domain"/>
    <property type="match status" value="2"/>
</dbReference>
<keyword evidence="1" id="KW-0732">Signal</keyword>
<proteinExistence type="predicted"/>
<protein>
    <submittedName>
        <fullName evidence="3">Iron complex transport system substrate-binding protein</fullName>
    </submittedName>
</protein>
<name>A0A1G6HKQ6_9GAMM</name>
<dbReference type="AlphaFoldDB" id="A0A1G6HKQ6"/>
<dbReference type="EMBL" id="FMYL01000006">
    <property type="protein sequence ID" value="SDB94708.1"/>
    <property type="molecule type" value="Genomic_DNA"/>
</dbReference>
<gene>
    <name evidence="3" type="ORF">SAMN05421733_106104</name>
</gene>
<dbReference type="Proteomes" id="UP000242501">
    <property type="component" value="Unassembled WGS sequence"/>
</dbReference>
<keyword evidence="4" id="KW-1185">Reference proteome</keyword>
<evidence type="ECO:0000313" key="3">
    <source>
        <dbReference type="EMBL" id="SDB94708.1"/>
    </source>
</evidence>
<feature type="chain" id="PRO_5017201954" evidence="1">
    <location>
        <begin position="25"/>
        <end position="353"/>
    </location>
</feature>
<evidence type="ECO:0000256" key="1">
    <source>
        <dbReference type="SAM" id="SignalP"/>
    </source>
</evidence>
<accession>A0A1G6HKQ6</accession>
<feature type="domain" description="Fe/B12 periplasmic-binding" evidence="2">
    <location>
        <begin position="62"/>
        <end position="320"/>
    </location>
</feature>
<reference evidence="4" key="1">
    <citation type="submission" date="2016-09" db="EMBL/GenBank/DDBJ databases">
        <authorList>
            <person name="Varghese N."/>
            <person name="Submissions S."/>
        </authorList>
    </citation>
    <scope>NUCLEOTIDE SEQUENCE [LARGE SCALE GENOMIC DNA]</scope>
    <source>
        <strain evidence="4">ANC 4422</strain>
    </source>
</reference>
<dbReference type="InterPro" id="IPR002491">
    <property type="entry name" value="ABC_transptr_periplasmic_BD"/>
</dbReference>
<dbReference type="SUPFAM" id="SSF53807">
    <property type="entry name" value="Helical backbone' metal receptor"/>
    <property type="match status" value="1"/>
</dbReference>
<dbReference type="PANTHER" id="PTHR30535:SF34">
    <property type="entry name" value="MOLYBDATE-BINDING PROTEIN MOLA"/>
    <property type="match status" value="1"/>
</dbReference>
<dbReference type="Pfam" id="PF01497">
    <property type="entry name" value="Peripla_BP_2"/>
    <property type="match status" value="1"/>
</dbReference>
<dbReference type="STRING" id="1219383.SAMN05421733_106104"/>
<dbReference type="InterPro" id="IPR050902">
    <property type="entry name" value="ABC_Transporter_SBP"/>
</dbReference>
<sequence>MYIFRQKIWHIVMHMLCVTLSLSACSVPTSVAESDHSAILSAHIQVTDALNHTVTLTRPAQRIVVLFEASLDDLYMLGAGNAVVGIPAKIYHSPNLFAAYRLLDSRIAQQKIATPSSWEASTNLESIVALQPDLVLVNSGQQDVIELLKSMHIAVYAVQSENYPQTRKELLDLGELTGTSNRANQLTHFIEHEIKTMQNSSRTPPKQVYYAWSGGRIFSTSGRNSMPNTVMTLAGTENIIKIDVDQPTVNPEHLIEWNPDVILLWNSNPELIYARPELHALKAVQNKHVFSLNPSFLFNPHTPKILLAANQLHHWVNPSAHSVTHASQDQKRILSMFYGPIIAEQLLQLAKNT</sequence>